<organism evidence="16 17">
    <name type="scientific">Marinobacter zhanjiangensis</name>
    <dbReference type="NCBI Taxonomy" id="578215"/>
    <lineage>
        <taxon>Bacteria</taxon>
        <taxon>Pseudomonadati</taxon>
        <taxon>Pseudomonadota</taxon>
        <taxon>Gammaproteobacteria</taxon>
        <taxon>Pseudomonadales</taxon>
        <taxon>Marinobacteraceae</taxon>
        <taxon>Marinobacter</taxon>
    </lineage>
</organism>
<keyword evidence="5 11" id="KW-0812">Transmembrane</keyword>
<evidence type="ECO:0000256" key="9">
    <source>
        <dbReference type="ARBA" id="ARBA00023170"/>
    </source>
</evidence>
<reference evidence="17" key="1">
    <citation type="journal article" date="2019" name="Int. J. Syst. Evol. Microbiol.">
        <title>The Global Catalogue of Microorganisms (GCM) 10K type strain sequencing project: providing services to taxonomists for standard genome sequencing and annotation.</title>
        <authorList>
            <consortium name="The Broad Institute Genomics Platform"/>
            <consortium name="The Broad Institute Genome Sequencing Center for Infectious Disease"/>
            <person name="Wu L."/>
            <person name="Ma J."/>
        </authorList>
    </citation>
    <scope>NUCLEOTIDE SEQUENCE [LARGE SCALE GENOMIC DNA]</scope>
    <source>
        <strain evidence="17">KCTC 22280</strain>
    </source>
</reference>
<keyword evidence="6" id="KW-0732">Signal</keyword>
<dbReference type="Pfam" id="PF00593">
    <property type="entry name" value="TonB_dep_Rec_b-barrel"/>
    <property type="match status" value="1"/>
</dbReference>
<keyword evidence="9 16" id="KW-0675">Receptor</keyword>
<keyword evidence="10 11" id="KW-0998">Cell outer membrane</keyword>
<name>A0ABQ3B5Y8_9GAMM</name>
<dbReference type="Proteomes" id="UP000601597">
    <property type="component" value="Unassembled WGS sequence"/>
</dbReference>
<dbReference type="Gene3D" id="2.170.130.10">
    <property type="entry name" value="TonB-dependent receptor, plug domain"/>
    <property type="match status" value="1"/>
</dbReference>
<comment type="subcellular location">
    <subcellularLocation>
        <location evidence="1 11">Cell outer membrane</location>
        <topology evidence="1 11">Multi-pass membrane protein</topology>
    </subcellularLocation>
</comment>
<evidence type="ECO:0000256" key="8">
    <source>
        <dbReference type="ARBA" id="ARBA00023136"/>
    </source>
</evidence>
<dbReference type="PANTHER" id="PTHR30069:SF29">
    <property type="entry name" value="HEMOGLOBIN AND HEMOGLOBIN-HAPTOGLOBIN-BINDING PROTEIN 1-RELATED"/>
    <property type="match status" value="1"/>
</dbReference>
<dbReference type="EMBL" id="BMXV01000007">
    <property type="protein sequence ID" value="GGY80718.1"/>
    <property type="molecule type" value="Genomic_DNA"/>
</dbReference>
<dbReference type="InterPro" id="IPR037066">
    <property type="entry name" value="Plug_dom_sf"/>
</dbReference>
<dbReference type="InterPro" id="IPR000531">
    <property type="entry name" value="Beta-barrel_TonB"/>
</dbReference>
<evidence type="ECO:0000259" key="15">
    <source>
        <dbReference type="Pfam" id="PF07715"/>
    </source>
</evidence>
<sequence length="653" mass="72106">MVNVVSRSVLAVAVLGSVVGEVAAQTRYLDEVVVTGTRSERTVLDTPVRTEVVTSEEIERTHARDLREALANVAGLQLKKIHGKSGYEVWLQGLEANQTLVLVDGKPLNATTGSSVDVSQLSILEIDRIEIVKGAVSAQYGSSGMGGVINVITRPITPGWRARLGADAGSYGSDNPSDERFQPSRHTGTASAETGNEIWGIRVAAEVRHTDGIDPEPESWTRPGNEIDRRDVHGRLQWTPNEAHRLTLEGQTFTESSEARFMSTGQRHGKDEDVDRWRVSLSGDHDLTGRLEGSWFAVHEDLTDDTNKYTAAAHYDDRDADMSLSQLSGELGTWLGSSQRLQGGVDIRRDTLSQVKDGTPEVDGEREGYELWTQHTWMPSDVVEIVTGIRGQNDSDFGNHVAPKINARFDFGDGTGLDSYVRAGVGAGYRVPNLKERFYLFDHSQLGYVVKGNPDVEAEESVSYQLGLGTHYEKRLWVEGNAFFNDIDDLIATEYAGMDNGVSVYRYGNVNEARTWGLETTAGWEISEGWRMTAGYTWLQTEDRATGLDLNRRPQHQANLALDGQTGVDGLSWLVRVRGQGSEYVDAALDMKTPGYTTADLKLNYLPSDWLTLYGGVDNITDVQRDFDNADEDFRPVGGRYVYLGFSMSFDGM</sequence>
<dbReference type="PANTHER" id="PTHR30069">
    <property type="entry name" value="TONB-DEPENDENT OUTER MEMBRANE RECEPTOR"/>
    <property type="match status" value="1"/>
</dbReference>
<evidence type="ECO:0000256" key="12">
    <source>
        <dbReference type="RuleBase" id="RU003357"/>
    </source>
</evidence>
<evidence type="ECO:0000256" key="7">
    <source>
        <dbReference type="ARBA" id="ARBA00023077"/>
    </source>
</evidence>
<evidence type="ECO:0000256" key="2">
    <source>
        <dbReference type="ARBA" id="ARBA00008143"/>
    </source>
</evidence>
<evidence type="ECO:0000256" key="11">
    <source>
        <dbReference type="PROSITE-ProRule" id="PRU01360"/>
    </source>
</evidence>
<keyword evidence="7 12" id="KW-0798">TonB box</keyword>
<evidence type="ECO:0000256" key="13">
    <source>
        <dbReference type="SAM" id="MobiDB-lite"/>
    </source>
</evidence>
<feature type="domain" description="TonB-dependent receptor plug" evidence="15">
    <location>
        <begin position="43"/>
        <end position="148"/>
    </location>
</feature>
<dbReference type="Pfam" id="PF07715">
    <property type="entry name" value="Plug"/>
    <property type="match status" value="1"/>
</dbReference>
<dbReference type="InterPro" id="IPR012910">
    <property type="entry name" value="Plug_dom"/>
</dbReference>
<feature type="domain" description="TonB-dependent receptor-like beta-barrel" evidence="14">
    <location>
        <begin position="236"/>
        <end position="620"/>
    </location>
</feature>
<evidence type="ECO:0000313" key="17">
    <source>
        <dbReference type="Proteomes" id="UP000601597"/>
    </source>
</evidence>
<feature type="compositionally biased region" description="Polar residues" evidence="13">
    <location>
        <begin position="184"/>
        <end position="193"/>
    </location>
</feature>
<gene>
    <name evidence="16" type="ORF">GCM10007071_30110</name>
</gene>
<comment type="similarity">
    <text evidence="2">Belongs to the TonB-dependent receptor family. Hemoglobin/haptoglobin binding protein subfamily.</text>
</comment>
<evidence type="ECO:0000313" key="16">
    <source>
        <dbReference type="EMBL" id="GGY80718.1"/>
    </source>
</evidence>
<evidence type="ECO:0000256" key="3">
    <source>
        <dbReference type="ARBA" id="ARBA00022448"/>
    </source>
</evidence>
<dbReference type="Gene3D" id="2.40.170.20">
    <property type="entry name" value="TonB-dependent receptor, beta-barrel domain"/>
    <property type="match status" value="1"/>
</dbReference>
<feature type="region of interest" description="Disordered" evidence="13">
    <location>
        <begin position="167"/>
        <end position="193"/>
    </location>
</feature>
<evidence type="ECO:0000256" key="5">
    <source>
        <dbReference type="ARBA" id="ARBA00022692"/>
    </source>
</evidence>
<protein>
    <submittedName>
        <fullName evidence="16">Colicin receptor</fullName>
    </submittedName>
</protein>
<dbReference type="SUPFAM" id="SSF56935">
    <property type="entry name" value="Porins"/>
    <property type="match status" value="1"/>
</dbReference>
<comment type="caution">
    <text evidence="16">The sequence shown here is derived from an EMBL/GenBank/DDBJ whole genome shotgun (WGS) entry which is preliminary data.</text>
</comment>
<proteinExistence type="inferred from homology"/>
<evidence type="ECO:0000256" key="4">
    <source>
        <dbReference type="ARBA" id="ARBA00022452"/>
    </source>
</evidence>
<keyword evidence="17" id="KW-1185">Reference proteome</keyword>
<keyword evidence="3 11" id="KW-0813">Transport</keyword>
<dbReference type="InterPro" id="IPR039426">
    <property type="entry name" value="TonB-dep_rcpt-like"/>
</dbReference>
<evidence type="ECO:0000256" key="10">
    <source>
        <dbReference type="ARBA" id="ARBA00023237"/>
    </source>
</evidence>
<dbReference type="CDD" id="cd01347">
    <property type="entry name" value="ligand_gated_channel"/>
    <property type="match status" value="1"/>
</dbReference>
<keyword evidence="8 11" id="KW-0472">Membrane</keyword>
<dbReference type="InterPro" id="IPR036942">
    <property type="entry name" value="Beta-barrel_TonB_sf"/>
</dbReference>
<evidence type="ECO:0000256" key="1">
    <source>
        <dbReference type="ARBA" id="ARBA00004571"/>
    </source>
</evidence>
<evidence type="ECO:0000259" key="14">
    <source>
        <dbReference type="Pfam" id="PF00593"/>
    </source>
</evidence>
<accession>A0ABQ3B5Y8</accession>
<dbReference type="PROSITE" id="PS52016">
    <property type="entry name" value="TONB_DEPENDENT_REC_3"/>
    <property type="match status" value="1"/>
</dbReference>
<dbReference type="RefSeq" id="WP_189577611.1">
    <property type="nucleotide sequence ID" value="NZ_BMXV01000007.1"/>
</dbReference>
<keyword evidence="4 11" id="KW-1134">Transmembrane beta strand</keyword>
<evidence type="ECO:0000256" key="6">
    <source>
        <dbReference type="ARBA" id="ARBA00022729"/>
    </source>
</evidence>